<dbReference type="GO" id="GO:0003924">
    <property type="term" value="F:GTPase activity"/>
    <property type="evidence" value="ECO:0007669"/>
    <property type="project" value="UniProtKB-UniRule"/>
</dbReference>
<name>A0A3D8IUA4_9HELI</name>
<keyword evidence="2 8" id="KW-0963">Cytoplasm</keyword>
<evidence type="ECO:0000256" key="4">
    <source>
        <dbReference type="ARBA" id="ARBA00022741"/>
    </source>
</evidence>
<dbReference type="PROSITE" id="PS00905">
    <property type="entry name" value="GTP1_OBG"/>
    <property type="match status" value="1"/>
</dbReference>
<evidence type="ECO:0000256" key="8">
    <source>
        <dbReference type="HAMAP-Rule" id="MF_01454"/>
    </source>
</evidence>
<comment type="function">
    <text evidence="8">An essential GTPase which binds GTP, GDP and possibly (p)ppGpp with moderate affinity, with high nucleotide exchange rates and a fairly low GTP hydrolysis rate. Plays a role in control of the cell cycle, stress response, ribosome biogenesis and in those bacteria that undergo differentiation, in morphogenesis control.</text>
</comment>
<dbReference type="NCBIfam" id="NF008955">
    <property type="entry name" value="PRK12297.1"/>
    <property type="match status" value="1"/>
</dbReference>
<accession>A0A3D8IUA4</accession>
<feature type="domain" description="Obg" evidence="10">
    <location>
        <begin position="1"/>
        <end position="158"/>
    </location>
</feature>
<dbReference type="InterPro" id="IPR031167">
    <property type="entry name" value="G_OBG"/>
</dbReference>
<feature type="binding site" evidence="8">
    <location>
        <begin position="165"/>
        <end position="172"/>
    </location>
    <ligand>
        <name>GTP</name>
        <dbReference type="ChEBI" id="CHEBI:37565"/>
    </ligand>
</feature>
<evidence type="ECO:0000256" key="5">
    <source>
        <dbReference type="ARBA" id="ARBA00022801"/>
    </source>
</evidence>
<keyword evidence="4 8" id="KW-0547">Nucleotide-binding</keyword>
<dbReference type="EC" id="3.6.5.-" evidence="8"/>
<feature type="binding site" evidence="8">
    <location>
        <begin position="190"/>
        <end position="194"/>
    </location>
    <ligand>
        <name>GTP</name>
        <dbReference type="ChEBI" id="CHEBI:37565"/>
    </ligand>
</feature>
<evidence type="ECO:0000256" key="1">
    <source>
        <dbReference type="ARBA" id="ARBA00007699"/>
    </source>
</evidence>
<dbReference type="PANTHER" id="PTHR11702">
    <property type="entry name" value="DEVELOPMENTALLY REGULATED GTP-BINDING PROTEIN-RELATED"/>
    <property type="match status" value="1"/>
</dbReference>
<evidence type="ECO:0000313" key="11">
    <source>
        <dbReference type="EMBL" id="RDU68495.1"/>
    </source>
</evidence>
<comment type="similarity">
    <text evidence="1 8">Belongs to the TRAFAC class OBG-HflX-like GTPase superfamily. OBG GTPase family.</text>
</comment>
<dbReference type="FunFam" id="2.70.210.12:FF:000001">
    <property type="entry name" value="GTPase Obg"/>
    <property type="match status" value="1"/>
</dbReference>
<dbReference type="InterPro" id="IPR006169">
    <property type="entry name" value="GTP1_OBG_dom"/>
</dbReference>
<dbReference type="GO" id="GO:0042254">
    <property type="term" value="P:ribosome biogenesis"/>
    <property type="evidence" value="ECO:0007669"/>
    <property type="project" value="UniProtKB-UniRule"/>
</dbReference>
<dbReference type="GO" id="GO:0005525">
    <property type="term" value="F:GTP binding"/>
    <property type="evidence" value="ECO:0007669"/>
    <property type="project" value="UniProtKB-UniRule"/>
</dbReference>
<dbReference type="OrthoDB" id="9807318at2"/>
<dbReference type="EMBL" id="NXLT01000001">
    <property type="protein sequence ID" value="RDU68495.1"/>
    <property type="molecule type" value="Genomic_DNA"/>
</dbReference>
<dbReference type="AlphaFoldDB" id="A0A3D8IUA4"/>
<dbReference type="Gene3D" id="2.70.210.12">
    <property type="entry name" value="GTP1/OBG domain"/>
    <property type="match status" value="1"/>
</dbReference>
<dbReference type="InterPro" id="IPR045086">
    <property type="entry name" value="OBG_GTPase"/>
</dbReference>
<feature type="binding site" evidence="8">
    <location>
        <begin position="280"/>
        <end position="283"/>
    </location>
    <ligand>
        <name>GTP</name>
        <dbReference type="ChEBI" id="CHEBI:37565"/>
    </ligand>
</feature>
<dbReference type="Pfam" id="PF01926">
    <property type="entry name" value="MMR_HSR1"/>
    <property type="match status" value="1"/>
</dbReference>
<keyword evidence="6 8" id="KW-0460">Magnesium</keyword>
<feature type="binding site" evidence="8">
    <location>
        <begin position="212"/>
        <end position="215"/>
    </location>
    <ligand>
        <name>GTP</name>
        <dbReference type="ChEBI" id="CHEBI:37565"/>
    </ligand>
</feature>
<dbReference type="SUPFAM" id="SSF52540">
    <property type="entry name" value="P-loop containing nucleoside triphosphate hydrolases"/>
    <property type="match status" value="1"/>
</dbReference>
<reference evidence="11 12" key="1">
    <citation type="submission" date="2018-04" db="EMBL/GenBank/DDBJ databases">
        <title>Novel Campyloabacter and Helicobacter Species and Strains.</title>
        <authorList>
            <person name="Mannion A.J."/>
            <person name="Shen Z."/>
            <person name="Fox J.G."/>
        </authorList>
    </citation>
    <scope>NUCLEOTIDE SEQUENCE [LARGE SCALE GENOMIC DNA]</scope>
    <source>
        <strain evidence="11 12">MIT 12-6600</strain>
    </source>
</reference>
<dbReference type="InterPro" id="IPR036726">
    <property type="entry name" value="GTP1_OBG_dom_sf"/>
</dbReference>
<proteinExistence type="inferred from homology"/>
<organism evidence="11 12">
    <name type="scientific">Helicobacter equorum</name>
    <dbReference type="NCBI Taxonomy" id="361872"/>
    <lineage>
        <taxon>Bacteria</taxon>
        <taxon>Pseudomonadati</taxon>
        <taxon>Campylobacterota</taxon>
        <taxon>Epsilonproteobacteria</taxon>
        <taxon>Campylobacterales</taxon>
        <taxon>Helicobacteraceae</taxon>
        <taxon>Helicobacter</taxon>
    </lineage>
</organism>
<dbReference type="InterPro" id="IPR006074">
    <property type="entry name" value="GTP1-OBG_CS"/>
</dbReference>
<dbReference type="HAMAP" id="MF_01454">
    <property type="entry name" value="GTPase_Obg"/>
    <property type="match status" value="1"/>
</dbReference>
<dbReference type="PROSITE" id="PS51710">
    <property type="entry name" value="G_OBG"/>
    <property type="match status" value="1"/>
</dbReference>
<dbReference type="PRINTS" id="PR00326">
    <property type="entry name" value="GTP1OBG"/>
</dbReference>
<dbReference type="PIRSF" id="PIRSF002401">
    <property type="entry name" value="GTP_bd_Obg/CgtA"/>
    <property type="match status" value="1"/>
</dbReference>
<comment type="subcellular location">
    <subcellularLocation>
        <location evidence="8">Cytoplasm</location>
    </subcellularLocation>
</comment>
<dbReference type="InterPro" id="IPR014100">
    <property type="entry name" value="GTP-bd_Obg/CgtA"/>
</dbReference>
<dbReference type="Gene3D" id="3.40.50.300">
    <property type="entry name" value="P-loop containing nucleotide triphosphate hydrolases"/>
    <property type="match status" value="1"/>
</dbReference>
<feature type="domain" description="OBG-type G" evidence="9">
    <location>
        <begin position="159"/>
        <end position="329"/>
    </location>
</feature>
<evidence type="ECO:0000259" key="10">
    <source>
        <dbReference type="PROSITE" id="PS51883"/>
    </source>
</evidence>
<keyword evidence="5 8" id="KW-0378">Hydrolase</keyword>
<evidence type="ECO:0000259" key="9">
    <source>
        <dbReference type="PROSITE" id="PS51710"/>
    </source>
</evidence>
<comment type="cofactor">
    <cofactor evidence="8">
        <name>Mg(2+)</name>
        <dbReference type="ChEBI" id="CHEBI:18420"/>
    </cofactor>
</comment>
<dbReference type="GO" id="GO:0043022">
    <property type="term" value="F:ribosome binding"/>
    <property type="evidence" value="ECO:0007669"/>
    <property type="project" value="UniProtKB-ARBA"/>
</dbReference>
<dbReference type="GO" id="GO:0005737">
    <property type="term" value="C:cytoplasm"/>
    <property type="evidence" value="ECO:0007669"/>
    <property type="project" value="UniProtKB-SubCell"/>
</dbReference>
<dbReference type="GO" id="GO:0000287">
    <property type="term" value="F:magnesium ion binding"/>
    <property type="evidence" value="ECO:0007669"/>
    <property type="project" value="InterPro"/>
</dbReference>
<comment type="caution">
    <text evidence="11">The sequence shown here is derived from an EMBL/GenBank/DDBJ whole genome shotgun (WGS) entry which is preliminary data.</text>
</comment>
<protein>
    <recommendedName>
        <fullName evidence="8">GTPase Obg</fullName>
        <ecNumber evidence="8">3.6.5.-</ecNumber>
    </recommendedName>
    <alternativeName>
        <fullName evidence="8">GTP-binding protein Obg</fullName>
    </alternativeName>
</protein>
<feature type="binding site" evidence="8">
    <location>
        <position position="172"/>
    </location>
    <ligand>
        <name>Mg(2+)</name>
        <dbReference type="ChEBI" id="CHEBI:18420"/>
    </ligand>
</feature>
<dbReference type="InterPro" id="IPR027417">
    <property type="entry name" value="P-loop_NTPase"/>
</dbReference>
<dbReference type="PROSITE" id="PS51883">
    <property type="entry name" value="OBG"/>
    <property type="match status" value="1"/>
</dbReference>
<gene>
    <name evidence="8" type="primary">obg</name>
    <name evidence="11" type="ORF">CQA54_01430</name>
</gene>
<evidence type="ECO:0000256" key="6">
    <source>
        <dbReference type="ARBA" id="ARBA00022842"/>
    </source>
</evidence>
<sequence>MFVDSADIFVFSGNGGAGGVSFLREKFVIQGGPDGGDGGKGGDVIIEVDPNAHTLANFRGKKHYRAQNGANGAPRNCNGKSGENLIIKVPLGTQILDFDSGEVLADFGENAMRVKLLEGGKGGLGNARFKTARNQAPTHAQKGIPGKELHIRLELKLIADVGLVGYPNVGKSTLISTLSNAKPEIANYEFTTITPHLGVVEVDELHSFVMADIPGIIEGASEGKGLGLRFLKHIERTKFLLFVLDSAREMDICTQYTNLVRELANFSPALSQRNFGIVVSKCDVHTPKLDSLQSLCASHAHTPHFILPISAVTHQGTKELVFALFEALQSNSAQKPLN</sequence>
<evidence type="ECO:0000313" key="12">
    <source>
        <dbReference type="Proteomes" id="UP000256514"/>
    </source>
</evidence>
<dbReference type="PANTHER" id="PTHR11702:SF31">
    <property type="entry name" value="MITOCHONDRIAL RIBOSOME-ASSOCIATED GTPASE 2"/>
    <property type="match status" value="1"/>
</dbReference>
<dbReference type="RefSeq" id="WP_115570441.1">
    <property type="nucleotide sequence ID" value="NZ_NXLT01000001.1"/>
</dbReference>
<dbReference type="NCBIfam" id="NF008956">
    <property type="entry name" value="PRK12299.1"/>
    <property type="match status" value="1"/>
</dbReference>
<dbReference type="Proteomes" id="UP000256514">
    <property type="component" value="Unassembled WGS sequence"/>
</dbReference>
<evidence type="ECO:0000256" key="3">
    <source>
        <dbReference type="ARBA" id="ARBA00022723"/>
    </source>
</evidence>
<dbReference type="InterPro" id="IPR006073">
    <property type="entry name" value="GTP-bd"/>
</dbReference>
<dbReference type="Pfam" id="PF01018">
    <property type="entry name" value="GTP1_OBG"/>
    <property type="match status" value="1"/>
</dbReference>
<evidence type="ECO:0000256" key="7">
    <source>
        <dbReference type="ARBA" id="ARBA00023134"/>
    </source>
</evidence>
<feature type="binding site" evidence="8">
    <location>
        <position position="192"/>
    </location>
    <ligand>
        <name>Mg(2+)</name>
        <dbReference type="ChEBI" id="CHEBI:18420"/>
    </ligand>
</feature>
<dbReference type="SUPFAM" id="SSF82051">
    <property type="entry name" value="Obg GTP-binding protein N-terminal domain"/>
    <property type="match status" value="1"/>
</dbReference>
<feature type="binding site" evidence="8">
    <location>
        <begin position="310"/>
        <end position="312"/>
    </location>
    <ligand>
        <name>GTP</name>
        <dbReference type="ChEBI" id="CHEBI:37565"/>
    </ligand>
</feature>
<keyword evidence="12" id="KW-1185">Reference proteome</keyword>
<keyword evidence="3 8" id="KW-0479">Metal-binding</keyword>
<dbReference type="NCBIfam" id="TIGR02729">
    <property type="entry name" value="Obg_CgtA"/>
    <property type="match status" value="1"/>
</dbReference>
<keyword evidence="7 8" id="KW-0342">GTP-binding</keyword>
<dbReference type="CDD" id="cd01898">
    <property type="entry name" value="Obg"/>
    <property type="match status" value="1"/>
</dbReference>
<evidence type="ECO:0000256" key="2">
    <source>
        <dbReference type="ARBA" id="ARBA00022490"/>
    </source>
</evidence>
<comment type="subunit">
    <text evidence="8">Monomer.</text>
</comment>